<accession>A0ABY8MDP8</accession>
<feature type="region of interest" description="Disordered" evidence="1">
    <location>
        <begin position="653"/>
        <end position="674"/>
    </location>
</feature>
<dbReference type="RefSeq" id="WP_326926277.1">
    <property type="nucleotide sequence ID" value="NZ_CP123443.1"/>
</dbReference>
<dbReference type="EMBL" id="CP123443">
    <property type="protein sequence ID" value="WGK68112.1"/>
    <property type="molecule type" value="Genomic_DNA"/>
</dbReference>
<feature type="compositionally biased region" description="Basic and acidic residues" evidence="1">
    <location>
        <begin position="145"/>
        <end position="159"/>
    </location>
</feature>
<gene>
    <name evidence="2" type="ORF">P0082_06405</name>
</gene>
<evidence type="ECO:0000313" key="3">
    <source>
        <dbReference type="Proteomes" id="UP001228690"/>
    </source>
</evidence>
<reference evidence="2 3" key="1">
    <citation type="submission" date="2023-04" db="EMBL/GenBank/DDBJ databases">
        <title>Spirochaete genome identified in red abalone sample constitutes a novel genus.</title>
        <authorList>
            <person name="Sharma S.P."/>
            <person name="Purcell C.M."/>
            <person name="Hyde J.R."/>
            <person name="Severin A.J."/>
        </authorList>
    </citation>
    <scope>NUCLEOTIDE SEQUENCE [LARGE SCALE GENOMIC DNA]</scope>
    <source>
        <strain evidence="2 3">SP-2023</strain>
    </source>
</reference>
<organism evidence="2 3">
    <name type="scientific">Candidatus Haliotispira prima</name>
    <dbReference type="NCBI Taxonomy" id="3034016"/>
    <lineage>
        <taxon>Bacteria</taxon>
        <taxon>Pseudomonadati</taxon>
        <taxon>Spirochaetota</taxon>
        <taxon>Spirochaetia</taxon>
        <taxon>Spirochaetales</taxon>
        <taxon>Spirochaetaceae</taxon>
        <taxon>Candidatus Haliotispira</taxon>
    </lineage>
</organism>
<dbReference type="Proteomes" id="UP001228690">
    <property type="component" value="Chromosome"/>
</dbReference>
<evidence type="ECO:0000256" key="1">
    <source>
        <dbReference type="SAM" id="MobiDB-lite"/>
    </source>
</evidence>
<sequence length="832" mass="94178">MAKREEACQDMPSQVPSLWRESFAFFSDDSLHLLAKLYFDSTGLKKIHSRELMIEALWHHANREEFSRISLESLSSFDMELLLLLYLGSHSIHRLSESLPKYSCIEISLQLLHLQERLLVLRVAHPPKQPVYPEGSDGAVRAKRSKESKESGESKGTKETVVHLIPKVEKQLHGSEGASFVIAPQFSMQLQEGRDFCAMFHGRPLSDLPGSARSFVSGQNRLPLLLSSELLLAGALYFARESFPSKRKISKAQLARCRDCFSRLDDEQIEQLRRLSLVCGLLRENDPNQQQQQQQVQFSREAFEELWYAPYYQRLLALQARVAGLSGDAFAKLLCLWPQNVLMPGSQLQRFLSLMGIAYSETEECIRLMLLWRILCRLPAESSAESGSPAQGEVYYLLNPQLYSCVLGTKNPGNSDNPGVSEGPNRLSSNWELYCDLRHPEIYIDLLLCSRLEKFDDLSLFRMEKPLFQGYFNAESPKFEHFMQCIPQLERCGLRISEFICQQWQEWFHDSTRFQLFKNCLLICQPSYNELISRLLAEVPQDDAETGAGRNLPRPTKRNPRRLAAARPYVGTEGPDIVCNPQPGVFYLNERRSPHWLGKLEDAGVQLSKPFSEPFLSPDLSVSGHVLGCGASAESMREGLAFPIEMVASVVQKRRSSQTPQTEPARKPGSSAAVTAEVEEPFPWDTWPTASLSFVESRRLVCSNANLSRLHIHFREARGVDYTAKRNLLHSLLTARNHMAIITVAEGDEFDLVPYTVLPLGLDGPKEDPGLLALDLRRECLLRFRVKTITRVNEVFYSVINVCLLSLLPGSYIFALEAKFLEADRSSPESGD</sequence>
<feature type="region of interest" description="Disordered" evidence="1">
    <location>
        <begin position="543"/>
        <end position="563"/>
    </location>
</feature>
<evidence type="ECO:0000313" key="2">
    <source>
        <dbReference type="EMBL" id="WGK68112.1"/>
    </source>
</evidence>
<proteinExistence type="predicted"/>
<name>A0ABY8MDP8_9SPIO</name>
<feature type="region of interest" description="Disordered" evidence="1">
    <location>
        <begin position="130"/>
        <end position="159"/>
    </location>
</feature>
<protein>
    <submittedName>
        <fullName evidence="2">Uncharacterized protein</fullName>
    </submittedName>
</protein>
<keyword evidence="3" id="KW-1185">Reference proteome</keyword>